<dbReference type="EMBL" id="BSSA01000012">
    <property type="protein sequence ID" value="GLW71520.1"/>
    <property type="molecule type" value="Genomic_DNA"/>
</dbReference>
<accession>A0A9W6Q755</accession>
<dbReference type="Proteomes" id="UP001165041">
    <property type="component" value="Unassembled WGS sequence"/>
</dbReference>
<organism evidence="1 2">
    <name type="scientific">Kitasatospora phosalacinea</name>
    <dbReference type="NCBI Taxonomy" id="2065"/>
    <lineage>
        <taxon>Bacteria</taxon>
        <taxon>Bacillati</taxon>
        <taxon>Actinomycetota</taxon>
        <taxon>Actinomycetes</taxon>
        <taxon>Kitasatosporales</taxon>
        <taxon>Streptomycetaceae</taxon>
        <taxon>Kitasatospora</taxon>
    </lineage>
</organism>
<evidence type="ECO:0000313" key="1">
    <source>
        <dbReference type="EMBL" id="GLW71520.1"/>
    </source>
</evidence>
<protein>
    <submittedName>
        <fullName evidence="1">Uncharacterized protein</fullName>
    </submittedName>
</protein>
<evidence type="ECO:0000313" key="2">
    <source>
        <dbReference type="Proteomes" id="UP001165041"/>
    </source>
</evidence>
<reference evidence="1" key="1">
    <citation type="submission" date="2023-02" db="EMBL/GenBank/DDBJ databases">
        <title>Kitasatospora phosalacinea NBRC 14627.</title>
        <authorList>
            <person name="Ichikawa N."/>
            <person name="Sato H."/>
            <person name="Tonouchi N."/>
        </authorList>
    </citation>
    <scope>NUCLEOTIDE SEQUENCE</scope>
    <source>
        <strain evidence="1">NBRC 14627</strain>
    </source>
</reference>
<name>A0A9W6Q755_9ACTN</name>
<gene>
    <name evidence="1" type="ORF">Kpho02_38190</name>
</gene>
<comment type="caution">
    <text evidence="1">The sequence shown here is derived from an EMBL/GenBank/DDBJ whole genome shotgun (WGS) entry which is preliminary data.</text>
</comment>
<dbReference type="AlphaFoldDB" id="A0A9W6Q755"/>
<sequence length="121" mass="13257">MSTVTPAQARQRIAPLLGLPAWRLESADRVLAGSEDAALQQALDHLEGRPLTDVLITPGTLATTFDFGGLRLRTFPLHRPDPDGHEYDHWLLWLDGSGDVLVADSRLRIGRDDAPDAPGER</sequence>
<dbReference type="RefSeq" id="WP_285737283.1">
    <property type="nucleotide sequence ID" value="NZ_BSSA01000012.1"/>
</dbReference>
<proteinExistence type="predicted"/>